<dbReference type="PANTHER" id="PTHR43213:SF5">
    <property type="entry name" value="BIFUNCTIONAL DTTP_UTP PYROPHOSPHATASE_METHYLTRANSFERASE PROTEIN-RELATED"/>
    <property type="match status" value="1"/>
</dbReference>
<dbReference type="SUPFAM" id="SSF52972">
    <property type="entry name" value="ITPase-like"/>
    <property type="match status" value="1"/>
</dbReference>
<evidence type="ECO:0000313" key="3">
    <source>
        <dbReference type="EMBL" id="KAJ2843847.1"/>
    </source>
</evidence>
<dbReference type="EMBL" id="JANBUW010001272">
    <property type="protein sequence ID" value="KAJ2843847.1"/>
    <property type="molecule type" value="Genomic_DNA"/>
</dbReference>
<dbReference type="NCBIfam" id="TIGR00172">
    <property type="entry name" value="maf"/>
    <property type="match status" value="1"/>
</dbReference>
<accession>A0A9W8LY57</accession>
<dbReference type="Gene3D" id="3.90.950.10">
    <property type="match status" value="1"/>
</dbReference>
<dbReference type="Proteomes" id="UP001139887">
    <property type="component" value="Unassembled WGS sequence"/>
</dbReference>
<evidence type="ECO:0008006" key="5">
    <source>
        <dbReference type="Google" id="ProtNLM"/>
    </source>
</evidence>
<sequence>MKSAIRFKPDFVGALAEKFNVILASASPRRRELLSRLDIDFQVHPSEFAEDLDKAQFAAASDYVVETAARKARDVYRRVKSKSVKPLFVIGSDTVVVNSYGTILEKPKSDADAAATLKGLSGRTNMVYTGVCLIVDVPDSSEPQLIKTVESTEVVFDELDDAVVDAYVKTGEPHDKAGSYAYQSFAGFFVREIRGDYYNVVGFPCARFFRMLQDLHQQGII</sequence>
<dbReference type="PIRSF" id="PIRSF006305">
    <property type="entry name" value="Maf"/>
    <property type="match status" value="1"/>
</dbReference>
<protein>
    <recommendedName>
        <fullName evidence="5">Maf-like protein</fullName>
    </recommendedName>
</protein>
<evidence type="ECO:0000313" key="4">
    <source>
        <dbReference type="Proteomes" id="UP001139887"/>
    </source>
</evidence>
<dbReference type="InterPro" id="IPR003697">
    <property type="entry name" value="Maf-like"/>
</dbReference>
<dbReference type="InterPro" id="IPR029001">
    <property type="entry name" value="ITPase-like_fam"/>
</dbReference>
<dbReference type="GO" id="GO:0047429">
    <property type="term" value="F:nucleoside triphosphate diphosphatase activity"/>
    <property type="evidence" value="ECO:0007669"/>
    <property type="project" value="InterPro"/>
</dbReference>
<reference evidence="3" key="1">
    <citation type="submission" date="2022-07" db="EMBL/GenBank/DDBJ databases">
        <title>Phylogenomic reconstructions and comparative analyses of Kickxellomycotina fungi.</title>
        <authorList>
            <person name="Reynolds N.K."/>
            <person name="Stajich J.E."/>
            <person name="Barry K."/>
            <person name="Grigoriev I.V."/>
            <person name="Crous P."/>
            <person name="Smith M.E."/>
        </authorList>
    </citation>
    <scope>NUCLEOTIDE SEQUENCE</scope>
    <source>
        <strain evidence="3">NRRL 1566</strain>
    </source>
</reference>
<dbReference type="HAMAP" id="MF_00528">
    <property type="entry name" value="Maf"/>
    <property type="match status" value="1"/>
</dbReference>
<keyword evidence="4" id="KW-1185">Reference proteome</keyword>
<dbReference type="AlphaFoldDB" id="A0A9W8LY57"/>
<comment type="caution">
    <text evidence="3">The sequence shown here is derived from an EMBL/GenBank/DDBJ whole genome shotgun (WGS) entry which is preliminary data.</text>
</comment>
<organism evidence="3 4">
    <name type="scientific">Coemansia brasiliensis</name>
    <dbReference type="NCBI Taxonomy" id="2650707"/>
    <lineage>
        <taxon>Eukaryota</taxon>
        <taxon>Fungi</taxon>
        <taxon>Fungi incertae sedis</taxon>
        <taxon>Zoopagomycota</taxon>
        <taxon>Kickxellomycotina</taxon>
        <taxon>Kickxellomycetes</taxon>
        <taxon>Kickxellales</taxon>
        <taxon>Kickxellaceae</taxon>
        <taxon>Coemansia</taxon>
    </lineage>
</organism>
<dbReference type="CDD" id="cd00555">
    <property type="entry name" value="Maf"/>
    <property type="match status" value="1"/>
</dbReference>
<comment type="cofactor">
    <cofactor evidence="1">
        <name>a divalent metal cation</name>
        <dbReference type="ChEBI" id="CHEBI:60240"/>
    </cofactor>
</comment>
<proteinExistence type="inferred from homology"/>
<dbReference type="PANTHER" id="PTHR43213">
    <property type="entry name" value="BIFUNCTIONAL DTTP/UTP PYROPHOSPHATASE/METHYLTRANSFERASE PROTEIN-RELATED"/>
    <property type="match status" value="1"/>
</dbReference>
<evidence type="ECO:0000256" key="1">
    <source>
        <dbReference type="ARBA" id="ARBA00001968"/>
    </source>
</evidence>
<gene>
    <name evidence="3" type="ORF">IWW36_005402</name>
</gene>
<dbReference type="OrthoDB" id="10267058at2759"/>
<dbReference type="Pfam" id="PF02545">
    <property type="entry name" value="Maf"/>
    <property type="match status" value="1"/>
</dbReference>
<keyword evidence="2" id="KW-0378">Hydrolase</keyword>
<name>A0A9W8LY57_9FUNG</name>
<evidence type="ECO:0000256" key="2">
    <source>
        <dbReference type="ARBA" id="ARBA00022801"/>
    </source>
</evidence>